<evidence type="ECO:0000313" key="2">
    <source>
        <dbReference type="Proteomes" id="UP000502823"/>
    </source>
</evidence>
<feature type="non-terminal residue" evidence="1">
    <location>
        <position position="1"/>
    </location>
</feature>
<protein>
    <recommendedName>
        <fullName evidence="3">Mos1 transposase HTH domain-containing protein</fullName>
    </recommendedName>
</protein>
<dbReference type="GO" id="GO:0003676">
    <property type="term" value="F:nucleic acid binding"/>
    <property type="evidence" value="ECO:0007669"/>
    <property type="project" value="InterPro"/>
</dbReference>
<dbReference type="EMBL" id="BLKM01003281">
    <property type="protein sequence ID" value="GFG28247.1"/>
    <property type="molecule type" value="Genomic_DNA"/>
</dbReference>
<dbReference type="InterPro" id="IPR036397">
    <property type="entry name" value="RNaseH_sf"/>
</dbReference>
<evidence type="ECO:0000313" key="1">
    <source>
        <dbReference type="EMBL" id="GFG28247.1"/>
    </source>
</evidence>
<dbReference type="Proteomes" id="UP000502823">
    <property type="component" value="Unassembled WGS sequence"/>
</dbReference>
<keyword evidence="2" id="KW-1185">Reference proteome</keyword>
<accession>A0A6L2PDT9</accession>
<dbReference type="Gene3D" id="3.30.420.10">
    <property type="entry name" value="Ribonuclease H-like superfamily/Ribonuclease H"/>
    <property type="match status" value="1"/>
</dbReference>
<organism evidence="1 2">
    <name type="scientific">Coptotermes formosanus</name>
    <name type="common">Formosan subterranean termite</name>
    <dbReference type="NCBI Taxonomy" id="36987"/>
    <lineage>
        <taxon>Eukaryota</taxon>
        <taxon>Metazoa</taxon>
        <taxon>Ecdysozoa</taxon>
        <taxon>Arthropoda</taxon>
        <taxon>Hexapoda</taxon>
        <taxon>Insecta</taxon>
        <taxon>Pterygota</taxon>
        <taxon>Neoptera</taxon>
        <taxon>Polyneoptera</taxon>
        <taxon>Dictyoptera</taxon>
        <taxon>Blattodea</taxon>
        <taxon>Blattoidea</taxon>
        <taxon>Termitoidae</taxon>
        <taxon>Rhinotermitidae</taxon>
        <taxon>Coptotermes</taxon>
    </lineage>
</organism>
<proteinExistence type="predicted"/>
<dbReference type="InterPro" id="IPR001888">
    <property type="entry name" value="Transposase_1"/>
</dbReference>
<dbReference type="InParanoid" id="A0A6L2PDT9"/>
<dbReference type="PANTHER" id="PTHR46060">
    <property type="entry name" value="MARINER MOS1 TRANSPOSASE-LIKE PROTEIN"/>
    <property type="match status" value="1"/>
</dbReference>
<gene>
    <name evidence="1" type="ORF">Cfor_07880</name>
</gene>
<dbReference type="PANTHER" id="PTHR46060:SF1">
    <property type="entry name" value="MARINER MOS1 TRANSPOSASE-LIKE PROTEIN"/>
    <property type="match status" value="1"/>
</dbReference>
<comment type="caution">
    <text evidence="1">The sequence shown here is derived from an EMBL/GenBank/DDBJ whole genome shotgun (WGS) entry which is preliminary data.</text>
</comment>
<dbReference type="OrthoDB" id="8189655at2759"/>
<dbReference type="Pfam" id="PF01359">
    <property type="entry name" value="Transposase_1"/>
    <property type="match status" value="1"/>
</dbReference>
<dbReference type="AlphaFoldDB" id="A0A6L2PDT9"/>
<sequence length="215" mass="24397">KKWVARFKTGHFGTEDEDHPGRPLLVSVPENVDIVHSKILADRRVSAKKIAQALEISRKRVGYIIHDVLDMRKLSAEWVPKCFNANQKRDRVVASRTILEQFRRNTAGFLARLVTTDETWIYLYDSETKEQSKKKFRTQKSASKLMASIFWDKDGILLVHYFEKGATIIASYYTSLGQSEAGTGLQTVEEALTRSVVPPGQRFLTHGSNRTAEVG</sequence>
<evidence type="ECO:0008006" key="3">
    <source>
        <dbReference type="Google" id="ProtNLM"/>
    </source>
</evidence>
<reference evidence="2" key="1">
    <citation type="submission" date="2020-01" db="EMBL/GenBank/DDBJ databases">
        <title>Draft genome sequence of the Termite Coptotermes fromosanus.</title>
        <authorList>
            <person name="Itakura S."/>
            <person name="Yosikawa Y."/>
            <person name="Umezawa K."/>
        </authorList>
    </citation>
    <scope>NUCLEOTIDE SEQUENCE [LARGE SCALE GENOMIC DNA]</scope>
</reference>
<name>A0A6L2PDT9_COPFO</name>
<dbReference type="InterPro" id="IPR052709">
    <property type="entry name" value="Transposase-MT_Hybrid"/>
</dbReference>